<dbReference type="HOGENOM" id="CLU_2462795_0_0_0"/>
<gene>
    <name evidence="1" type="ORF">U14_04376</name>
</gene>
<protein>
    <submittedName>
        <fullName evidence="1">Uncharacterized protein</fullName>
    </submittedName>
</protein>
<dbReference type="EMBL" id="DF820459">
    <property type="protein sequence ID" value="GAK53116.1"/>
    <property type="molecule type" value="Genomic_DNA"/>
</dbReference>
<accession>A0A0S6W443</accession>
<evidence type="ECO:0000313" key="1">
    <source>
        <dbReference type="EMBL" id="GAK53116.1"/>
    </source>
</evidence>
<dbReference type="AlphaFoldDB" id="A0A0S6W443"/>
<dbReference type="Proteomes" id="UP000030700">
    <property type="component" value="Unassembled WGS sequence"/>
</dbReference>
<proteinExistence type="predicted"/>
<keyword evidence="2" id="KW-1185">Reference proteome</keyword>
<reference evidence="1" key="1">
    <citation type="journal article" date="2015" name="PeerJ">
        <title>First genomic representation of candidate bacterial phylum KSB3 points to enhanced environmental sensing as a trigger of wastewater bulking.</title>
        <authorList>
            <person name="Sekiguchi Y."/>
            <person name="Ohashi A."/>
            <person name="Parks D.H."/>
            <person name="Yamauchi T."/>
            <person name="Tyson G.W."/>
            <person name="Hugenholtz P."/>
        </authorList>
    </citation>
    <scope>NUCLEOTIDE SEQUENCE [LARGE SCALE GENOMIC DNA]</scope>
</reference>
<sequence length="88" mass="10319">MAEYDIEALHFAWCIEHFCPFVSKYQKIVQQAYPNLRIVLGTHPESEEKVKVFRRALKEILAPTVQPPQDMNDVVKRRFKFPESPSNS</sequence>
<name>A0A0S6W443_9BACT</name>
<evidence type="ECO:0000313" key="2">
    <source>
        <dbReference type="Proteomes" id="UP000030700"/>
    </source>
</evidence>
<organism evidence="1">
    <name type="scientific">Candidatus Moduliflexus flocculans</name>
    <dbReference type="NCBI Taxonomy" id="1499966"/>
    <lineage>
        <taxon>Bacteria</taxon>
        <taxon>Candidatus Moduliflexota</taxon>
        <taxon>Candidatus Moduliflexia</taxon>
        <taxon>Candidatus Moduliflexales</taxon>
        <taxon>Candidatus Moduliflexaceae</taxon>
    </lineage>
</organism>